<dbReference type="InterPro" id="IPR050843">
    <property type="entry name" value="Glycosyl_Hydrlase_38"/>
</dbReference>
<evidence type="ECO:0000256" key="4">
    <source>
        <dbReference type="ARBA" id="ARBA00022723"/>
    </source>
</evidence>
<keyword evidence="10" id="KW-0732">Signal</keyword>
<dbReference type="GO" id="GO:0005764">
    <property type="term" value="C:lysosome"/>
    <property type="evidence" value="ECO:0007669"/>
    <property type="project" value="TreeGrafter"/>
</dbReference>
<dbReference type="Pfam" id="PF01074">
    <property type="entry name" value="Glyco_hydro_38N"/>
    <property type="match status" value="1"/>
</dbReference>
<proteinExistence type="inferred from homology"/>
<dbReference type="FunFam" id="1.20.1270.50:FF:000002">
    <property type="entry name" value="Alpha-mannosidase"/>
    <property type="match status" value="1"/>
</dbReference>
<keyword evidence="6 10" id="KW-0862">Zinc</keyword>
<dbReference type="FunFam" id="2.60.40.1180:FF:000018">
    <property type="entry name" value="Alpha-mannosidase"/>
    <property type="match status" value="1"/>
</dbReference>
<reference evidence="12" key="1">
    <citation type="journal article" date="2014" name="BMC Genomics">
        <title>Characterizing the developmental transcriptome of the oriental fruit fly, Bactrocera dorsalis (Diptera: Tephritidae) through comparative genomic analysis with Drosophila melanogaster utilizing modENCODE datasets.</title>
        <authorList>
            <person name="Geib S.M."/>
            <person name="Calla B."/>
            <person name="Hall B."/>
            <person name="Hou S."/>
            <person name="Manoukis N.C."/>
        </authorList>
    </citation>
    <scope>NUCLEOTIDE SEQUENCE</scope>
    <source>
        <strain evidence="12">Punador</strain>
    </source>
</reference>
<dbReference type="Gene3D" id="1.20.1270.50">
    <property type="entry name" value="Glycoside hydrolase family 38, central domain"/>
    <property type="match status" value="2"/>
</dbReference>
<dbReference type="InterPro" id="IPR011330">
    <property type="entry name" value="Glyco_hydro/deAcase_b/a-brl"/>
</dbReference>
<dbReference type="Pfam" id="PF09261">
    <property type="entry name" value="Alpha-mann_mid"/>
    <property type="match status" value="1"/>
</dbReference>
<dbReference type="PANTHER" id="PTHR11607">
    <property type="entry name" value="ALPHA-MANNOSIDASE"/>
    <property type="match status" value="1"/>
</dbReference>
<evidence type="ECO:0000256" key="6">
    <source>
        <dbReference type="ARBA" id="ARBA00022833"/>
    </source>
</evidence>
<accession>A0A034VDB7</accession>
<evidence type="ECO:0000256" key="3">
    <source>
        <dbReference type="ARBA" id="ARBA00012752"/>
    </source>
</evidence>
<gene>
    <name evidence="12" type="primary">MA2B1</name>
</gene>
<dbReference type="Gene3D" id="2.70.98.30">
    <property type="entry name" value="Golgi alpha-mannosidase II, domain 4"/>
    <property type="match status" value="1"/>
</dbReference>
<evidence type="ECO:0000313" key="12">
    <source>
        <dbReference type="EMBL" id="JAC39750.1"/>
    </source>
</evidence>
<dbReference type="InterPro" id="IPR013780">
    <property type="entry name" value="Glyco_hydro_b"/>
</dbReference>
<dbReference type="InterPro" id="IPR015341">
    <property type="entry name" value="Glyco_hydro_38_cen"/>
</dbReference>
<keyword evidence="8" id="KW-0325">Glycoprotein</keyword>
<feature type="signal peptide" evidence="10">
    <location>
        <begin position="1"/>
        <end position="25"/>
    </location>
</feature>
<dbReference type="GO" id="GO:0030246">
    <property type="term" value="F:carbohydrate binding"/>
    <property type="evidence" value="ECO:0007669"/>
    <property type="project" value="InterPro"/>
</dbReference>
<dbReference type="SMART" id="SM00872">
    <property type="entry name" value="Alpha-mann_mid"/>
    <property type="match status" value="1"/>
</dbReference>
<evidence type="ECO:0000256" key="1">
    <source>
        <dbReference type="ARBA" id="ARBA00000365"/>
    </source>
</evidence>
<comment type="catalytic activity">
    <reaction evidence="1">
        <text>Hydrolysis of terminal, non-reducing alpha-D-mannose residues in alpha-D-mannosides.</text>
        <dbReference type="EC" id="3.2.1.24"/>
    </reaction>
</comment>
<name>A0A034VDB7_BACDO</name>
<dbReference type="Gene3D" id="3.20.110.10">
    <property type="entry name" value="Glycoside hydrolase 38, N terminal domain"/>
    <property type="match status" value="1"/>
</dbReference>
<keyword evidence="7" id="KW-1015">Disulfide bond</keyword>
<dbReference type="AlphaFoldDB" id="A0A034VDB7"/>
<evidence type="ECO:0000256" key="10">
    <source>
        <dbReference type="RuleBase" id="RU361199"/>
    </source>
</evidence>
<dbReference type="SUPFAM" id="SSF88713">
    <property type="entry name" value="Glycoside hydrolase/deacetylase"/>
    <property type="match status" value="1"/>
</dbReference>
<dbReference type="InterPro" id="IPR028995">
    <property type="entry name" value="Glyco_hydro_57/38_cen_sf"/>
</dbReference>
<dbReference type="PANTHER" id="PTHR11607:SF3">
    <property type="entry name" value="LYSOSOMAL ALPHA-MANNOSIDASE"/>
    <property type="match status" value="1"/>
</dbReference>
<dbReference type="FunFam" id="3.20.110.10:FF:000001">
    <property type="entry name" value="Alpha-mannosidase"/>
    <property type="match status" value="1"/>
</dbReference>
<protein>
    <recommendedName>
        <fullName evidence="3 10">Alpha-mannosidase</fullName>
        <ecNumber evidence="10">3.2.1.-</ecNumber>
    </recommendedName>
</protein>
<comment type="cofactor">
    <cofactor evidence="10">
        <name>Zn(2+)</name>
        <dbReference type="ChEBI" id="CHEBI:29105"/>
    </cofactor>
    <text evidence="10">Binds 1 zinc ion per subunit.</text>
</comment>
<evidence type="ECO:0000256" key="5">
    <source>
        <dbReference type="ARBA" id="ARBA00022801"/>
    </source>
</evidence>
<dbReference type="Pfam" id="PF07748">
    <property type="entry name" value="Glyco_hydro_38C"/>
    <property type="match status" value="1"/>
</dbReference>
<evidence type="ECO:0000259" key="11">
    <source>
        <dbReference type="SMART" id="SM00872"/>
    </source>
</evidence>
<dbReference type="SUPFAM" id="SSF88688">
    <property type="entry name" value="Families 57/38 glycoside transferase middle domain"/>
    <property type="match status" value="1"/>
</dbReference>
<dbReference type="EMBL" id="GAKP01019202">
    <property type="protein sequence ID" value="JAC39750.1"/>
    <property type="molecule type" value="Transcribed_RNA"/>
</dbReference>
<keyword evidence="4 10" id="KW-0479">Metal-binding</keyword>
<dbReference type="GO" id="GO:0046872">
    <property type="term" value="F:metal ion binding"/>
    <property type="evidence" value="ECO:0007669"/>
    <property type="project" value="UniProtKB-KW"/>
</dbReference>
<evidence type="ECO:0000256" key="8">
    <source>
        <dbReference type="ARBA" id="ARBA00023180"/>
    </source>
</evidence>
<keyword evidence="9 10" id="KW-0326">Glycosidase</keyword>
<dbReference type="InterPro" id="IPR027291">
    <property type="entry name" value="Glyco_hydro_38_N_sf"/>
</dbReference>
<dbReference type="FunFam" id="2.70.98.30:FF:000003">
    <property type="entry name" value="Alpha-mannosidase"/>
    <property type="match status" value="1"/>
</dbReference>
<keyword evidence="5 10" id="KW-0378">Hydrolase</keyword>
<dbReference type="Pfam" id="PF17677">
    <property type="entry name" value="Glyco_hydro38C2"/>
    <property type="match status" value="1"/>
</dbReference>
<evidence type="ECO:0000256" key="7">
    <source>
        <dbReference type="ARBA" id="ARBA00023157"/>
    </source>
</evidence>
<organism evidence="12">
    <name type="scientific">Bactrocera dorsalis</name>
    <name type="common">Oriental fruit fly</name>
    <name type="synonym">Dacus dorsalis</name>
    <dbReference type="NCBI Taxonomy" id="27457"/>
    <lineage>
        <taxon>Eukaryota</taxon>
        <taxon>Metazoa</taxon>
        <taxon>Ecdysozoa</taxon>
        <taxon>Arthropoda</taxon>
        <taxon>Hexapoda</taxon>
        <taxon>Insecta</taxon>
        <taxon>Pterygota</taxon>
        <taxon>Neoptera</taxon>
        <taxon>Endopterygota</taxon>
        <taxon>Diptera</taxon>
        <taxon>Brachycera</taxon>
        <taxon>Muscomorpha</taxon>
        <taxon>Tephritoidea</taxon>
        <taxon>Tephritidae</taxon>
        <taxon>Bactrocera</taxon>
        <taxon>Bactrocera</taxon>
    </lineage>
</organism>
<dbReference type="Gene3D" id="2.60.40.1180">
    <property type="entry name" value="Golgi alpha-mannosidase II"/>
    <property type="match status" value="1"/>
</dbReference>
<dbReference type="InterPro" id="IPR037094">
    <property type="entry name" value="Glyco_hydro_38_cen_sf"/>
</dbReference>
<dbReference type="InterPro" id="IPR000602">
    <property type="entry name" value="Glyco_hydro_38_N"/>
</dbReference>
<feature type="chain" id="PRO_5017847351" description="Alpha-mannosidase" evidence="10">
    <location>
        <begin position="26"/>
        <end position="1003"/>
    </location>
</feature>
<evidence type="ECO:0000256" key="9">
    <source>
        <dbReference type="ARBA" id="ARBA00023295"/>
    </source>
</evidence>
<dbReference type="GO" id="GO:0004559">
    <property type="term" value="F:alpha-mannosidase activity"/>
    <property type="evidence" value="ECO:0007669"/>
    <property type="project" value="UniProtKB-EC"/>
</dbReference>
<dbReference type="InterPro" id="IPR041147">
    <property type="entry name" value="GH38_C"/>
</dbReference>
<dbReference type="Gene3D" id="2.60.40.1360">
    <property type="match status" value="1"/>
</dbReference>
<sequence>MRLSCGLATIFVVFAVVLREQPVHAACGYANCPAGKSNMINVHLVPHSHDDVGWLKTVDQYYYGSRNSIQRAGVQYILDNVVQELLKDANRRFIYVESAFFFKWYNEQSADIKSKVKTLVNGGRLEFAGGAWSMNDEAAVHYQSVVDQFTIGLKVLQELFGTCGRPHVGWQIDPFGHSREMASLFAQMGFDGQFFARMDWLDKKERMNNMTAEMIWKASADLAERSELFTGLLYNHYSAPPSFCFDTLCSDEPIIDGDSYDNNVLERVNTFIEYIQNVTAHYRSSHVLIPMGDDFNYQNAAINFKNMDKLIKYANERQSVGSKVNLFYSTPACYLKAIHQEPLTWPTKTQDFFPYSTDWHSYWTGYYSSRPTQKRFERDGNHFLQVTKQLTTLANLTAASVDDNLNQLRHAMGVMQHHDAITGTEKQHVAQDYDRLLTAAIESAQTNARLALQKLTNLTSGEFVSCLQLNISVCDFTKDGANQVVVTLFNPLARPSTQYVRVPVKNEAYIVTDDTGRVVQSDLLPVPSEVQALSFRPKHATHELVFSAYVEKLRSYYIKKRINRRNVDDQTGVQLNGWEDENISEAKLKARPLDIQSRAEIVVKNSLVKLTFDGTGHLNQVEMNGVTENIRQDFYYYNGAAGNNAEFKNRSSGAYIFRPNGTEILIGNTVSFSIYEGAQVKEVHQRFNQWVSQVIRIYEGVNRVEFEWLVGPIPINDNIGKEVITRFNSTIKSNGVFYTDSNGREMLRRERNKREYFKPNMTEAVSGNYYPVTARIAIEDATKRIALLNDRAQGGSSLKDGALELMLHRRLLRDDAFGVGEALNETAFGQGLVARGKVYLVLGKVKDAPSRYERVEQQQIHLPFWKFFSIASRASNVKVPKVSAFDVAQNVHLLTLEPFGTKERLLRLEHIMDKTESASVTFNLRRIFDQLGGEEIRETTLDGSLSLSEMSRFKFQPEGSKIRKPEYYKSSHTPLSAKKKDSTSKFSIVLNPMQIRTFIIKWK</sequence>
<dbReference type="FunFam" id="1.20.1270.50:FF:000003">
    <property type="entry name" value="Alpha-mannosidase"/>
    <property type="match status" value="1"/>
</dbReference>
<dbReference type="SUPFAM" id="SSF74650">
    <property type="entry name" value="Galactose mutarotase-like"/>
    <property type="match status" value="1"/>
</dbReference>
<comment type="similarity">
    <text evidence="2 10">Belongs to the glycosyl hydrolase 38 family.</text>
</comment>
<dbReference type="OrthoDB" id="2016903at2759"/>
<dbReference type="FunFam" id="2.60.40.1360:FF:000004">
    <property type="entry name" value="Alpha-mannosidase"/>
    <property type="match status" value="1"/>
</dbReference>
<dbReference type="EC" id="3.2.1.-" evidence="10"/>
<feature type="domain" description="Glycoside hydrolase family 38 central" evidence="11">
    <location>
        <begin position="361"/>
        <end position="437"/>
    </location>
</feature>
<dbReference type="GO" id="GO:0006013">
    <property type="term" value="P:mannose metabolic process"/>
    <property type="evidence" value="ECO:0007669"/>
    <property type="project" value="InterPro"/>
</dbReference>
<dbReference type="CDD" id="cd10810">
    <property type="entry name" value="GH38N_AMII_LAM_like"/>
    <property type="match status" value="1"/>
</dbReference>
<dbReference type="InterPro" id="IPR011682">
    <property type="entry name" value="Glyco_hydro_38_C"/>
</dbReference>
<dbReference type="InterPro" id="IPR011013">
    <property type="entry name" value="Gal_mutarotase_sf_dom"/>
</dbReference>
<evidence type="ECO:0000256" key="2">
    <source>
        <dbReference type="ARBA" id="ARBA00009792"/>
    </source>
</evidence>